<sequence>MYEAIVITENEYLVWILEISLSAFKFKIFNTHDLPLINKISPRLLIFDFPSAHQDSNSIHNILKITSCPVMLIDSTKQQNISDTVNALKNGVGQLKDEITVEHQTAFILRQGLIFDIANHCIQNGNDRISLSTIEFKLLYCLVTSKKPLTSDELIDYLDTTGPAVLYVYIKKIREKIEENPCQPKILINERGKGYLLKSKEKHVLQESNL</sequence>
<dbReference type="SUPFAM" id="SSF46894">
    <property type="entry name" value="C-terminal effector domain of the bipartite response regulators"/>
    <property type="match status" value="1"/>
</dbReference>
<dbReference type="EMBL" id="JAFDST010000001">
    <property type="protein sequence ID" value="MBP1080866.1"/>
    <property type="molecule type" value="Genomic_DNA"/>
</dbReference>
<dbReference type="InterPro" id="IPR016032">
    <property type="entry name" value="Sig_transdc_resp-reg_C-effctor"/>
</dbReference>
<evidence type="ECO:0000256" key="2">
    <source>
        <dbReference type="ARBA" id="ARBA00023125"/>
    </source>
</evidence>
<gene>
    <name evidence="6" type="ORF">JOC74_001354</name>
</gene>
<keyword evidence="7" id="KW-1185">Reference proteome</keyword>
<reference evidence="6 7" key="1">
    <citation type="submission" date="2021-01" db="EMBL/GenBank/DDBJ databases">
        <title>Genomic Encyclopedia of Type Strains, Phase IV (KMG-IV): sequencing the most valuable type-strain genomes for metagenomic binning, comparative biology and taxonomic classification.</title>
        <authorList>
            <person name="Goeker M."/>
        </authorList>
    </citation>
    <scope>NUCLEOTIDE SEQUENCE [LARGE SCALE GENOMIC DNA]</scope>
    <source>
        <strain evidence="6 7">DSM 103394</strain>
    </source>
</reference>
<feature type="DNA-binding region" description="OmpR/PhoB-type" evidence="4">
    <location>
        <begin position="105"/>
        <end position="199"/>
    </location>
</feature>
<dbReference type="Proteomes" id="UP000674416">
    <property type="component" value="Unassembled WGS sequence"/>
</dbReference>
<name>A0ABS4CTK7_9BACI</name>
<dbReference type="CDD" id="cd00383">
    <property type="entry name" value="trans_reg_C"/>
    <property type="match status" value="1"/>
</dbReference>
<protein>
    <submittedName>
        <fullName evidence="6">DNA-binding winged helix-turn-helix (WHTH) protein</fullName>
    </submittedName>
</protein>
<dbReference type="Gene3D" id="1.10.10.10">
    <property type="entry name" value="Winged helix-like DNA-binding domain superfamily/Winged helix DNA-binding domain"/>
    <property type="match status" value="1"/>
</dbReference>
<feature type="domain" description="OmpR/PhoB-type" evidence="5">
    <location>
        <begin position="105"/>
        <end position="199"/>
    </location>
</feature>
<organism evidence="6 7">
    <name type="scientific">Bacillus capparidis</name>
    <dbReference type="NCBI Taxonomy" id="1840411"/>
    <lineage>
        <taxon>Bacteria</taxon>
        <taxon>Bacillati</taxon>
        <taxon>Bacillota</taxon>
        <taxon>Bacilli</taxon>
        <taxon>Bacillales</taxon>
        <taxon>Bacillaceae</taxon>
        <taxon>Bacillus</taxon>
    </lineage>
</organism>
<dbReference type="SMART" id="SM00862">
    <property type="entry name" value="Trans_reg_C"/>
    <property type="match status" value="1"/>
</dbReference>
<keyword evidence="1" id="KW-0805">Transcription regulation</keyword>
<evidence type="ECO:0000313" key="6">
    <source>
        <dbReference type="EMBL" id="MBP1080866.1"/>
    </source>
</evidence>
<dbReference type="InterPro" id="IPR036388">
    <property type="entry name" value="WH-like_DNA-bd_sf"/>
</dbReference>
<dbReference type="Pfam" id="PF00486">
    <property type="entry name" value="Trans_reg_C"/>
    <property type="match status" value="1"/>
</dbReference>
<evidence type="ECO:0000256" key="3">
    <source>
        <dbReference type="ARBA" id="ARBA00023163"/>
    </source>
</evidence>
<evidence type="ECO:0000259" key="5">
    <source>
        <dbReference type="PROSITE" id="PS51755"/>
    </source>
</evidence>
<dbReference type="PROSITE" id="PS51755">
    <property type="entry name" value="OMPR_PHOB"/>
    <property type="match status" value="1"/>
</dbReference>
<evidence type="ECO:0000313" key="7">
    <source>
        <dbReference type="Proteomes" id="UP000674416"/>
    </source>
</evidence>
<evidence type="ECO:0000256" key="1">
    <source>
        <dbReference type="ARBA" id="ARBA00023015"/>
    </source>
</evidence>
<proteinExistence type="predicted"/>
<keyword evidence="3" id="KW-0804">Transcription</keyword>
<keyword evidence="2 4" id="KW-0238">DNA-binding</keyword>
<dbReference type="GO" id="GO:0003677">
    <property type="term" value="F:DNA binding"/>
    <property type="evidence" value="ECO:0007669"/>
    <property type="project" value="UniProtKB-KW"/>
</dbReference>
<evidence type="ECO:0000256" key="4">
    <source>
        <dbReference type="PROSITE-ProRule" id="PRU01091"/>
    </source>
</evidence>
<dbReference type="InterPro" id="IPR001867">
    <property type="entry name" value="OmpR/PhoB-type_DNA-bd"/>
</dbReference>
<dbReference type="RefSeq" id="WP_053603539.1">
    <property type="nucleotide sequence ID" value="NZ_JAFDST010000001.1"/>
</dbReference>
<comment type="caution">
    <text evidence="6">The sequence shown here is derived from an EMBL/GenBank/DDBJ whole genome shotgun (WGS) entry which is preliminary data.</text>
</comment>
<accession>A0ABS4CTK7</accession>